<dbReference type="InterPro" id="IPR000086">
    <property type="entry name" value="NUDIX_hydrolase_dom"/>
</dbReference>
<dbReference type="Proteomes" id="UP000663879">
    <property type="component" value="Unassembled WGS sequence"/>
</dbReference>
<dbReference type="Gene3D" id="3.90.79.10">
    <property type="entry name" value="Nucleoside Triphosphate Pyrophosphohydrolase"/>
    <property type="match status" value="1"/>
</dbReference>
<dbReference type="PANTHER" id="PTHR13622:SF8">
    <property type="entry name" value="THIAMIN PYROPHOSPHOKINASE 1"/>
    <property type="match status" value="1"/>
</dbReference>
<sequence>MIDESQSYFNKPIDSQEFIQRITKLLDKINTFKSSTECYKFFIEEYHVGFIDYKVANELRKYPNIFIFDDKNEYSRIDLETFEDRTKAIEEVLNDLKEKNLFKTLNGWRNEHYFVRKSFNSKALMSIERAGACLFGTRSYGCHINGYIKKNNEYFMWIARRSKTKQTYPFMLDNFVAGGLTAGLSVFECAKKELEEEAGLTIELSSRLKSTDAISYSYQNGSEIHIEGEFIFDIKLPSDFVPKNQDGEVFCFYLMNIHQVKNAIISDEFKPNSAVVTLNFLMRKDLLTPDELPNYFEILENIHKPGL</sequence>
<dbReference type="PANTHER" id="PTHR13622">
    <property type="entry name" value="THIAMIN PYROPHOSPHOKINASE"/>
    <property type="match status" value="1"/>
</dbReference>
<dbReference type="PROSITE" id="PS51462">
    <property type="entry name" value="NUDIX"/>
    <property type="match status" value="1"/>
</dbReference>
<evidence type="ECO:0000259" key="1">
    <source>
        <dbReference type="PROSITE" id="PS51462"/>
    </source>
</evidence>
<accession>A0A813NIK9</accession>
<proteinExistence type="predicted"/>
<dbReference type="AlphaFoldDB" id="A0A813NIK9"/>
<organism evidence="2 3">
    <name type="scientific">Brachionus calyciflorus</name>
    <dbReference type="NCBI Taxonomy" id="104777"/>
    <lineage>
        <taxon>Eukaryota</taxon>
        <taxon>Metazoa</taxon>
        <taxon>Spiralia</taxon>
        <taxon>Gnathifera</taxon>
        <taxon>Rotifera</taxon>
        <taxon>Eurotatoria</taxon>
        <taxon>Monogononta</taxon>
        <taxon>Pseudotrocha</taxon>
        <taxon>Ploima</taxon>
        <taxon>Brachionidae</taxon>
        <taxon>Brachionus</taxon>
    </lineage>
</organism>
<dbReference type="EMBL" id="CAJNOC010000292">
    <property type="protein sequence ID" value="CAF0740186.1"/>
    <property type="molecule type" value="Genomic_DNA"/>
</dbReference>
<dbReference type="Pfam" id="PF15916">
    <property type="entry name" value="DUF4743"/>
    <property type="match status" value="1"/>
</dbReference>
<feature type="domain" description="Nudix hydrolase" evidence="1">
    <location>
        <begin position="139"/>
        <end position="282"/>
    </location>
</feature>
<dbReference type="OrthoDB" id="10261522at2759"/>
<evidence type="ECO:0000313" key="3">
    <source>
        <dbReference type="Proteomes" id="UP000663879"/>
    </source>
</evidence>
<dbReference type="InterPro" id="IPR031804">
    <property type="entry name" value="DUF4743"/>
</dbReference>
<gene>
    <name evidence="2" type="ORF">OXX778_LOCUS3350</name>
</gene>
<dbReference type="Pfam" id="PF00293">
    <property type="entry name" value="NUDIX"/>
    <property type="match status" value="1"/>
</dbReference>
<dbReference type="InterPro" id="IPR015797">
    <property type="entry name" value="NUDIX_hydrolase-like_dom_sf"/>
</dbReference>
<dbReference type="GO" id="GO:0044715">
    <property type="term" value="F:8-oxo-dGDP phosphatase activity"/>
    <property type="evidence" value="ECO:0007669"/>
    <property type="project" value="TreeGrafter"/>
</dbReference>
<comment type="caution">
    <text evidence="2">The sequence shown here is derived from an EMBL/GenBank/DDBJ whole genome shotgun (WGS) entry which is preliminary data.</text>
</comment>
<dbReference type="CDD" id="cd03676">
    <property type="entry name" value="NUDIX_Tnr3_like"/>
    <property type="match status" value="1"/>
</dbReference>
<name>A0A813NIK9_9BILA</name>
<dbReference type="FunFam" id="3.90.79.10:FF:000019">
    <property type="entry name" value="Thiamin pyrophosphokinase, putative"/>
    <property type="match status" value="1"/>
</dbReference>
<dbReference type="SUPFAM" id="SSF55811">
    <property type="entry name" value="Nudix"/>
    <property type="match status" value="1"/>
</dbReference>
<protein>
    <recommendedName>
        <fullName evidence="1">Nudix hydrolase domain-containing protein</fullName>
    </recommendedName>
</protein>
<reference evidence="2" key="1">
    <citation type="submission" date="2021-02" db="EMBL/GenBank/DDBJ databases">
        <authorList>
            <person name="Nowell W R."/>
        </authorList>
    </citation>
    <scope>NUCLEOTIDE SEQUENCE</scope>
    <source>
        <strain evidence="2">Ploen Becks lab</strain>
    </source>
</reference>
<keyword evidence="3" id="KW-1185">Reference proteome</keyword>
<evidence type="ECO:0000313" key="2">
    <source>
        <dbReference type="EMBL" id="CAF0740186.1"/>
    </source>
</evidence>